<reference evidence="2" key="2">
    <citation type="submission" date="2023-06" db="EMBL/GenBank/DDBJ databases">
        <authorList>
            <consortium name="Lawrence Berkeley National Laboratory"/>
            <person name="Mondo S.J."/>
            <person name="Hensen N."/>
            <person name="Bonometti L."/>
            <person name="Westerberg I."/>
            <person name="Brannstrom I.O."/>
            <person name="Guillou S."/>
            <person name="Cros-Aarteil S."/>
            <person name="Calhoun S."/>
            <person name="Haridas S."/>
            <person name="Kuo A."/>
            <person name="Pangilinan J."/>
            <person name="Riley R."/>
            <person name="Labutti K."/>
            <person name="Andreopoulos B."/>
            <person name="Lipzen A."/>
            <person name="Chen C."/>
            <person name="Yanf M."/>
            <person name="Daum C."/>
            <person name="Ng V."/>
            <person name="Clum A."/>
            <person name="Steindorff A."/>
            <person name="Ohm R."/>
            <person name="Martin F."/>
            <person name="Silar P."/>
            <person name="Natvig D."/>
            <person name="Lalanne C."/>
            <person name="Gautier V."/>
            <person name="Ament-Velasquez S.L."/>
            <person name="Kruys A."/>
            <person name="Hutchinson M.I."/>
            <person name="Powell A.J."/>
            <person name="Barry K."/>
            <person name="Miller A.N."/>
            <person name="Grigoriev I.V."/>
            <person name="Debuchy R."/>
            <person name="Gladieux P."/>
            <person name="Thoren M.H."/>
            <person name="Johannesson H."/>
        </authorList>
    </citation>
    <scope>NUCLEOTIDE SEQUENCE</scope>
    <source>
        <strain evidence="2">PSN324</strain>
    </source>
</reference>
<evidence type="ECO:0000313" key="2">
    <source>
        <dbReference type="EMBL" id="KAK4458577.1"/>
    </source>
</evidence>
<dbReference type="Pfam" id="PF13924">
    <property type="entry name" value="Lipocalin_5"/>
    <property type="match status" value="1"/>
</dbReference>
<evidence type="ECO:0000259" key="1">
    <source>
        <dbReference type="Pfam" id="PF13924"/>
    </source>
</evidence>
<reference evidence="2" key="1">
    <citation type="journal article" date="2023" name="Mol. Phylogenet. Evol.">
        <title>Genome-scale phylogeny and comparative genomics of the fungal order Sordariales.</title>
        <authorList>
            <person name="Hensen N."/>
            <person name="Bonometti L."/>
            <person name="Westerberg I."/>
            <person name="Brannstrom I.O."/>
            <person name="Guillou S."/>
            <person name="Cros-Aarteil S."/>
            <person name="Calhoun S."/>
            <person name="Haridas S."/>
            <person name="Kuo A."/>
            <person name="Mondo S."/>
            <person name="Pangilinan J."/>
            <person name="Riley R."/>
            <person name="LaButti K."/>
            <person name="Andreopoulos B."/>
            <person name="Lipzen A."/>
            <person name="Chen C."/>
            <person name="Yan M."/>
            <person name="Daum C."/>
            <person name="Ng V."/>
            <person name="Clum A."/>
            <person name="Steindorff A."/>
            <person name="Ohm R.A."/>
            <person name="Martin F."/>
            <person name="Silar P."/>
            <person name="Natvig D.O."/>
            <person name="Lalanne C."/>
            <person name="Gautier V."/>
            <person name="Ament-Velasquez S.L."/>
            <person name="Kruys A."/>
            <person name="Hutchinson M.I."/>
            <person name="Powell A.J."/>
            <person name="Barry K."/>
            <person name="Miller A.N."/>
            <person name="Grigoriev I.V."/>
            <person name="Debuchy R."/>
            <person name="Gladieux P."/>
            <person name="Hiltunen Thoren M."/>
            <person name="Johannesson H."/>
        </authorList>
    </citation>
    <scope>NUCLEOTIDE SEQUENCE</scope>
    <source>
        <strain evidence="2">PSN324</strain>
    </source>
</reference>
<gene>
    <name evidence="2" type="ORF">QBC42DRAFT_276466</name>
</gene>
<evidence type="ECO:0000313" key="3">
    <source>
        <dbReference type="Proteomes" id="UP001321749"/>
    </source>
</evidence>
<organism evidence="2 3">
    <name type="scientific">Cladorrhinum samala</name>
    <dbReference type="NCBI Taxonomy" id="585594"/>
    <lineage>
        <taxon>Eukaryota</taxon>
        <taxon>Fungi</taxon>
        <taxon>Dikarya</taxon>
        <taxon>Ascomycota</taxon>
        <taxon>Pezizomycotina</taxon>
        <taxon>Sordariomycetes</taxon>
        <taxon>Sordariomycetidae</taxon>
        <taxon>Sordariales</taxon>
        <taxon>Podosporaceae</taxon>
        <taxon>Cladorrhinum</taxon>
    </lineage>
</organism>
<proteinExistence type="predicted"/>
<keyword evidence="3" id="KW-1185">Reference proteome</keyword>
<dbReference type="AlphaFoldDB" id="A0AAV9HDE6"/>
<feature type="domain" description="Lipocalin-like" evidence="1">
    <location>
        <begin position="12"/>
        <end position="165"/>
    </location>
</feature>
<comment type="caution">
    <text evidence="2">The sequence shown here is derived from an EMBL/GenBank/DDBJ whole genome shotgun (WGS) entry which is preliminary data.</text>
</comment>
<sequence>MKTDAIIHALAGVYNLVNMTTQIDGAPAPELAAGKWTGQLIYTKSAYMSVVFTTYAMEDLPNNGEGLSWPPSDDPALNPGWAIVAKNVLAYGGPFSIDPAYPASRTSGGVIHGPLHVKSAPMLSATDQRRNYTVVRGSGKDAQTYLSLIVRNDTLGRQATLLWVKVSD</sequence>
<dbReference type="Proteomes" id="UP001321749">
    <property type="component" value="Unassembled WGS sequence"/>
</dbReference>
<accession>A0AAV9HDE6</accession>
<dbReference type="InterPro" id="IPR024311">
    <property type="entry name" value="Lipocalin-like"/>
</dbReference>
<name>A0AAV9HDE6_9PEZI</name>
<dbReference type="EMBL" id="MU865064">
    <property type="protein sequence ID" value="KAK4458577.1"/>
    <property type="molecule type" value="Genomic_DNA"/>
</dbReference>
<protein>
    <recommendedName>
        <fullName evidence="1">Lipocalin-like domain-containing protein</fullName>
    </recommendedName>
</protein>